<dbReference type="AlphaFoldDB" id="A0A853PQL3"/>
<evidence type="ECO:0000313" key="2">
    <source>
        <dbReference type="Proteomes" id="UP000093197"/>
    </source>
</evidence>
<accession>A0A853PQL3</accession>
<name>A0A853PQL3_BACFG</name>
<proteinExistence type="predicted"/>
<dbReference type="Proteomes" id="UP000093197">
    <property type="component" value="Unassembled WGS sequence"/>
</dbReference>
<comment type="caution">
    <text evidence="1">The sequence shown here is derived from an EMBL/GenBank/DDBJ whole genome shotgun (WGS) entry which is preliminary data.</text>
</comment>
<reference evidence="1 2" key="1">
    <citation type="journal article" date="2016" name="PLoS ONE">
        <title>Genomic Diversity of Enterotoxigenic Strains of Bacteroides fragilis.</title>
        <authorList>
            <person name="Pierce J.V."/>
            <person name="Bernstein H.D."/>
        </authorList>
    </citation>
    <scope>NUCLEOTIDE SEQUENCE [LARGE SCALE GENOMIC DNA]</scope>
    <source>
        <strain evidence="1 2">20793-3</strain>
    </source>
</reference>
<protein>
    <submittedName>
        <fullName evidence="1">Uncharacterized protein</fullName>
    </submittedName>
</protein>
<gene>
    <name evidence="1" type="ORF">AC094_36570</name>
</gene>
<evidence type="ECO:0000313" key="1">
    <source>
        <dbReference type="EMBL" id="OCR28393.1"/>
    </source>
</evidence>
<dbReference type="EMBL" id="LIDT01000038">
    <property type="protein sequence ID" value="OCR28393.1"/>
    <property type="molecule type" value="Genomic_DNA"/>
</dbReference>
<organism evidence="1 2">
    <name type="scientific">Bacteroides fragilis</name>
    <dbReference type="NCBI Taxonomy" id="817"/>
    <lineage>
        <taxon>Bacteria</taxon>
        <taxon>Pseudomonadati</taxon>
        <taxon>Bacteroidota</taxon>
        <taxon>Bacteroidia</taxon>
        <taxon>Bacteroidales</taxon>
        <taxon>Bacteroidaceae</taxon>
        <taxon>Bacteroides</taxon>
    </lineage>
</organism>
<sequence length="56" mass="6889">MQYIEKRRLSEAGEYDKIATIYQRKDTFKKKLLNADLYFTYPEIKRCVQEIRSIWP</sequence>